<evidence type="ECO:0000313" key="2">
    <source>
        <dbReference type="Proteomes" id="UP001217089"/>
    </source>
</evidence>
<feature type="non-terminal residue" evidence="1">
    <location>
        <position position="76"/>
    </location>
</feature>
<gene>
    <name evidence="1" type="ORF">KUTeg_008107</name>
</gene>
<proteinExistence type="predicted"/>
<name>A0ABQ9FAB8_TEGGR</name>
<protein>
    <submittedName>
        <fullName evidence="1">Uncharacterized protein</fullName>
    </submittedName>
</protein>
<keyword evidence="2" id="KW-1185">Reference proteome</keyword>
<organism evidence="1 2">
    <name type="scientific">Tegillarca granosa</name>
    <name type="common">Malaysian cockle</name>
    <name type="synonym">Anadara granosa</name>
    <dbReference type="NCBI Taxonomy" id="220873"/>
    <lineage>
        <taxon>Eukaryota</taxon>
        <taxon>Metazoa</taxon>
        <taxon>Spiralia</taxon>
        <taxon>Lophotrochozoa</taxon>
        <taxon>Mollusca</taxon>
        <taxon>Bivalvia</taxon>
        <taxon>Autobranchia</taxon>
        <taxon>Pteriomorphia</taxon>
        <taxon>Arcoida</taxon>
        <taxon>Arcoidea</taxon>
        <taxon>Arcidae</taxon>
        <taxon>Tegillarca</taxon>
    </lineage>
</organism>
<accession>A0ABQ9FAB8</accession>
<reference evidence="1 2" key="1">
    <citation type="submission" date="2022-12" db="EMBL/GenBank/DDBJ databases">
        <title>Chromosome-level genome of Tegillarca granosa.</title>
        <authorList>
            <person name="Kim J."/>
        </authorList>
    </citation>
    <scope>NUCLEOTIDE SEQUENCE [LARGE SCALE GENOMIC DNA]</scope>
    <source>
        <strain evidence="1">Teg-2019</strain>
        <tissue evidence="1">Adductor muscle</tissue>
    </source>
</reference>
<sequence>MCYAIIKIEGNRRNADFRFFTKPWRLQINKKKLYLEFLHIIIGNSKKLKSLKNQLKFQSEAGQIKRREFVISQNKE</sequence>
<dbReference type="EMBL" id="JARBDR010000342">
    <property type="protein sequence ID" value="KAJ8313546.1"/>
    <property type="molecule type" value="Genomic_DNA"/>
</dbReference>
<evidence type="ECO:0000313" key="1">
    <source>
        <dbReference type="EMBL" id="KAJ8313546.1"/>
    </source>
</evidence>
<comment type="caution">
    <text evidence="1">The sequence shown here is derived from an EMBL/GenBank/DDBJ whole genome shotgun (WGS) entry which is preliminary data.</text>
</comment>
<dbReference type="Proteomes" id="UP001217089">
    <property type="component" value="Unassembled WGS sequence"/>
</dbReference>